<organism evidence="1 2">
    <name type="scientific">Asparagus officinalis</name>
    <name type="common">Garden asparagus</name>
    <dbReference type="NCBI Taxonomy" id="4686"/>
    <lineage>
        <taxon>Eukaryota</taxon>
        <taxon>Viridiplantae</taxon>
        <taxon>Streptophyta</taxon>
        <taxon>Embryophyta</taxon>
        <taxon>Tracheophyta</taxon>
        <taxon>Spermatophyta</taxon>
        <taxon>Magnoliopsida</taxon>
        <taxon>Liliopsida</taxon>
        <taxon>Asparagales</taxon>
        <taxon>Asparagaceae</taxon>
        <taxon>Asparagoideae</taxon>
        <taxon>Asparagus</taxon>
    </lineage>
</organism>
<reference evidence="2" key="1">
    <citation type="journal article" date="2017" name="Nat. Commun.">
        <title>The asparagus genome sheds light on the origin and evolution of a young Y chromosome.</title>
        <authorList>
            <person name="Harkess A."/>
            <person name="Zhou J."/>
            <person name="Xu C."/>
            <person name="Bowers J.E."/>
            <person name="Van der Hulst R."/>
            <person name="Ayyampalayam S."/>
            <person name="Mercati F."/>
            <person name="Riccardi P."/>
            <person name="McKain M.R."/>
            <person name="Kakrana A."/>
            <person name="Tang H."/>
            <person name="Ray J."/>
            <person name="Groenendijk J."/>
            <person name="Arikit S."/>
            <person name="Mathioni S.M."/>
            <person name="Nakano M."/>
            <person name="Shan H."/>
            <person name="Telgmann-Rauber A."/>
            <person name="Kanno A."/>
            <person name="Yue Z."/>
            <person name="Chen H."/>
            <person name="Li W."/>
            <person name="Chen Y."/>
            <person name="Xu X."/>
            <person name="Zhang Y."/>
            <person name="Luo S."/>
            <person name="Chen H."/>
            <person name="Gao J."/>
            <person name="Mao Z."/>
            <person name="Pires J.C."/>
            <person name="Luo M."/>
            <person name="Kudrna D."/>
            <person name="Wing R.A."/>
            <person name="Meyers B.C."/>
            <person name="Yi K."/>
            <person name="Kong H."/>
            <person name="Lavrijsen P."/>
            <person name="Sunseri F."/>
            <person name="Falavigna A."/>
            <person name="Ye Y."/>
            <person name="Leebens-Mack J.H."/>
            <person name="Chen G."/>
        </authorList>
    </citation>
    <scope>NUCLEOTIDE SEQUENCE [LARGE SCALE GENOMIC DNA]</scope>
    <source>
        <strain evidence="2">cv. DH0086</strain>
    </source>
</reference>
<proteinExistence type="predicted"/>
<dbReference type="EMBL" id="CM007381">
    <property type="protein sequence ID" value="ONK80437.1"/>
    <property type="molecule type" value="Genomic_DNA"/>
</dbReference>
<dbReference type="Gramene" id="ONK80437">
    <property type="protein sequence ID" value="ONK80437"/>
    <property type="gene ID" value="A4U43_C01F17710"/>
</dbReference>
<dbReference type="Proteomes" id="UP000243459">
    <property type="component" value="Chromosome 1"/>
</dbReference>
<keyword evidence="2" id="KW-1185">Reference proteome</keyword>
<evidence type="ECO:0000313" key="1">
    <source>
        <dbReference type="EMBL" id="ONK80437.1"/>
    </source>
</evidence>
<dbReference type="AlphaFoldDB" id="A0A5P1FSN1"/>
<sequence length="98" mass="10478">MVLASAGVRARRAGRLGDVDVGVESEARLGVGDGEAASDLIQDKWTRWSGGVGSWSDRSVGRSGVESLGVSEAELALAFEIEEEIDLSRSKRSGWREE</sequence>
<protein>
    <submittedName>
        <fullName evidence="1">Uncharacterized protein</fullName>
    </submittedName>
</protein>
<evidence type="ECO:0000313" key="2">
    <source>
        <dbReference type="Proteomes" id="UP000243459"/>
    </source>
</evidence>
<name>A0A5P1FSN1_ASPOF</name>
<accession>A0A5P1FSN1</accession>
<gene>
    <name evidence="1" type="ORF">A4U43_C01F17710</name>
</gene>